<organism evidence="1 2">
    <name type="scientific">Pseudomonas syringae pv. actinidiae</name>
    <dbReference type="NCBI Taxonomy" id="103796"/>
    <lineage>
        <taxon>Bacteria</taxon>
        <taxon>Pseudomonadati</taxon>
        <taxon>Pseudomonadota</taxon>
        <taxon>Gammaproteobacteria</taxon>
        <taxon>Pseudomonadales</taxon>
        <taxon>Pseudomonadaceae</taxon>
        <taxon>Pseudomonas</taxon>
        <taxon>Pseudomonas syringae</taxon>
    </lineage>
</organism>
<evidence type="ECO:0000313" key="2">
    <source>
        <dbReference type="Proteomes" id="UP000248291"/>
    </source>
</evidence>
<proteinExistence type="predicted"/>
<gene>
    <name evidence="1" type="ORF">KPSA3_05095</name>
</gene>
<evidence type="ECO:0000313" key="1">
    <source>
        <dbReference type="EMBL" id="GBH19093.1"/>
    </source>
</evidence>
<reference evidence="1 2" key="1">
    <citation type="submission" date="2018-04" db="EMBL/GenBank/DDBJ databases">
        <title>Draft genome sequence of Pseudomonas syringae pv. actinidiae biovar 3 strains isolated from kiwifruit in Kagawa prefecture.</title>
        <authorList>
            <person name="Tabuchi M."/>
            <person name="Saito M."/>
            <person name="Fujiwara S."/>
            <person name="Sasa N."/>
            <person name="Akimitsu K."/>
            <person name="Gomi K."/>
            <person name="Konishi-Sugita S."/>
            <person name="Hamano K."/>
            <person name="Kataoka I."/>
        </authorList>
    </citation>
    <scope>NUCLEOTIDE SEQUENCE [LARGE SCALE GENOMIC DNA]</scope>
    <source>
        <strain evidence="1 2">MAFF212211</strain>
    </source>
</reference>
<dbReference type="Proteomes" id="UP000248291">
    <property type="component" value="Unassembled WGS sequence"/>
</dbReference>
<protein>
    <submittedName>
        <fullName evidence="1">CRISPR/Cas system CMR-associated protein Cmr1</fullName>
    </submittedName>
</protein>
<accession>A0AAN4Q833</accession>
<name>A0AAN4Q833_PSESF</name>
<dbReference type="EMBL" id="BGKA01000188">
    <property type="protein sequence ID" value="GBH19093.1"/>
    <property type="molecule type" value="Genomic_DNA"/>
</dbReference>
<comment type="caution">
    <text evidence="1">The sequence shown here is derived from an EMBL/GenBank/DDBJ whole genome shotgun (WGS) entry which is preliminary data.</text>
</comment>
<dbReference type="AlphaFoldDB" id="A0AAN4Q833"/>
<sequence length="117" mass="13368">MTLPGGCCRGSIQHSVQNVRDVILFDLAFSKTTGHLHANTQHGFGDFNVLALHERLGIRREIERNQRTFVIGTTQFYAPVRQFDNFQKRGRHWYSYSAIGRHCNSLPACTSLVFSTR</sequence>